<feature type="region of interest" description="Disordered" evidence="1">
    <location>
        <begin position="1"/>
        <end position="37"/>
    </location>
</feature>
<feature type="domain" description="HTH marR-type" evidence="2">
    <location>
        <begin position="40"/>
        <end position="171"/>
    </location>
</feature>
<dbReference type="PRINTS" id="PR00598">
    <property type="entry name" value="HTHMARR"/>
</dbReference>
<dbReference type="InterPro" id="IPR036388">
    <property type="entry name" value="WH-like_DNA-bd_sf"/>
</dbReference>
<reference evidence="3 4" key="1">
    <citation type="submission" date="2020-05" db="EMBL/GenBank/DDBJ databases">
        <title>MicrobeNet Type strains.</title>
        <authorList>
            <person name="Nicholson A.C."/>
        </authorList>
    </citation>
    <scope>NUCLEOTIDE SEQUENCE [LARGE SCALE GENOMIC DNA]</scope>
    <source>
        <strain evidence="3 4">JCM 14547</strain>
    </source>
</reference>
<protein>
    <submittedName>
        <fullName evidence="3">MarR family transcriptional regulator</fullName>
    </submittedName>
</protein>
<dbReference type="SUPFAM" id="SSF46785">
    <property type="entry name" value="Winged helix' DNA-binding domain"/>
    <property type="match status" value="1"/>
</dbReference>
<keyword evidence="4" id="KW-1185">Reference proteome</keyword>
<dbReference type="EMBL" id="JABEMA010000053">
    <property type="protein sequence ID" value="NNH22597.1"/>
    <property type="molecule type" value="Genomic_DNA"/>
</dbReference>
<accession>A0A849BNH6</accession>
<dbReference type="Gene3D" id="1.10.10.10">
    <property type="entry name" value="Winged helix-like DNA-binding domain superfamily/Winged helix DNA-binding domain"/>
    <property type="match status" value="1"/>
</dbReference>
<organism evidence="3 4">
    <name type="scientific">Pseudokineococcus marinus</name>
    <dbReference type="NCBI Taxonomy" id="351215"/>
    <lineage>
        <taxon>Bacteria</taxon>
        <taxon>Bacillati</taxon>
        <taxon>Actinomycetota</taxon>
        <taxon>Actinomycetes</taxon>
        <taxon>Kineosporiales</taxon>
        <taxon>Kineosporiaceae</taxon>
        <taxon>Pseudokineococcus</taxon>
    </lineage>
</organism>
<name>A0A849BNH6_9ACTN</name>
<dbReference type="InterPro" id="IPR052526">
    <property type="entry name" value="HTH-type_Bedaq_tolerance"/>
</dbReference>
<dbReference type="PANTHER" id="PTHR39515">
    <property type="entry name" value="CONSERVED PROTEIN"/>
    <property type="match status" value="1"/>
</dbReference>
<comment type="caution">
    <text evidence="3">The sequence shown here is derived from an EMBL/GenBank/DDBJ whole genome shotgun (WGS) entry which is preliminary data.</text>
</comment>
<gene>
    <name evidence="3" type="ORF">HLB09_05710</name>
</gene>
<dbReference type="Proteomes" id="UP000555552">
    <property type="component" value="Unassembled WGS sequence"/>
</dbReference>
<evidence type="ECO:0000313" key="3">
    <source>
        <dbReference type="EMBL" id="NNH22597.1"/>
    </source>
</evidence>
<dbReference type="PROSITE" id="PS50995">
    <property type="entry name" value="HTH_MARR_2"/>
    <property type="match status" value="1"/>
</dbReference>
<evidence type="ECO:0000259" key="2">
    <source>
        <dbReference type="PROSITE" id="PS50995"/>
    </source>
</evidence>
<dbReference type="AlphaFoldDB" id="A0A849BNH6"/>
<sequence length="172" mass="18906">MTYAHDVPQQLRTRPAERAPAADGGPVRRSAPGTGPSALAADLRVALMRSVRRIRAERTEDALPDSQYSVLALLERMEPTTPSALAEAEHVQPPSMTRSLAALVEAGVVARRPHPDDRRQVLVETTPAGRELLQATRRRRDQWLTKRLAGLTPHERAVLAEAAQILRRVVAP</sequence>
<dbReference type="SMART" id="SM00347">
    <property type="entry name" value="HTH_MARR"/>
    <property type="match status" value="1"/>
</dbReference>
<dbReference type="PANTHER" id="PTHR39515:SF2">
    <property type="entry name" value="HTH-TYPE TRANSCRIPTIONAL REGULATOR RV0880"/>
    <property type="match status" value="1"/>
</dbReference>
<dbReference type="InterPro" id="IPR000835">
    <property type="entry name" value="HTH_MarR-typ"/>
</dbReference>
<proteinExistence type="predicted"/>
<dbReference type="GO" id="GO:0003700">
    <property type="term" value="F:DNA-binding transcription factor activity"/>
    <property type="evidence" value="ECO:0007669"/>
    <property type="project" value="InterPro"/>
</dbReference>
<evidence type="ECO:0000256" key="1">
    <source>
        <dbReference type="SAM" id="MobiDB-lite"/>
    </source>
</evidence>
<evidence type="ECO:0000313" key="4">
    <source>
        <dbReference type="Proteomes" id="UP000555552"/>
    </source>
</evidence>
<dbReference type="Pfam" id="PF01047">
    <property type="entry name" value="MarR"/>
    <property type="match status" value="1"/>
</dbReference>
<dbReference type="InterPro" id="IPR036390">
    <property type="entry name" value="WH_DNA-bd_sf"/>
</dbReference>